<dbReference type="AlphaFoldDB" id="A0A7X5ZFX8"/>
<name>A0A7X5ZFX8_9MYCO</name>
<dbReference type="RefSeq" id="WP_167164159.1">
    <property type="nucleotide sequence ID" value="NZ_JAANOW010000004.1"/>
</dbReference>
<feature type="compositionally biased region" description="Low complexity" evidence="1">
    <location>
        <begin position="202"/>
        <end position="221"/>
    </location>
</feature>
<feature type="compositionally biased region" description="Basic and acidic residues" evidence="1">
    <location>
        <begin position="338"/>
        <end position="360"/>
    </location>
</feature>
<evidence type="ECO:0000256" key="2">
    <source>
        <dbReference type="SAM" id="Phobius"/>
    </source>
</evidence>
<feature type="transmembrane region" description="Helical" evidence="2">
    <location>
        <begin position="24"/>
        <end position="46"/>
    </location>
</feature>
<dbReference type="EMBL" id="JAANOW010000004">
    <property type="protein sequence ID" value="NIH98665.1"/>
    <property type="molecule type" value="Genomic_DNA"/>
</dbReference>
<sequence>MSGQPAEPTDAVVDRSALPRIPGLPWWSAVVIAVIFTAIGIAFDAGTGTKELGAVFATCYVLGCLLAVLAVRQSAVFTAVIQPPLLLFVAVPTAYFLFHSAEISGIKDILINCGYPLIERFPLMFFTSAAVLIIGMVRWYLSASNKRLWPDKPAAHVTAAAAAATPARRVARRFAQTSVTDDAEPADEVPPRRSSARRLSREAPPSTASTARRSGRPSAPSRSRHTRPPENDIAASAAAADRRERMAASERPARSRREAEQPIDPARQPRRPRPSGRDPRRSAPSPYEPAEYYERPRRPEPQDAYERYGREPREARYDERQRPPAGTSHHPVSRVRYRSSDEDPRPRNSHRRDDEPWEDR</sequence>
<organism evidence="4 5">
    <name type="scientific">Mycolicibacterium fluoranthenivorans</name>
    <dbReference type="NCBI Taxonomy" id="258505"/>
    <lineage>
        <taxon>Bacteria</taxon>
        <taxon>Bacillati</taxon>
        <taxon>Actinomycetota</taxon>
        <taxon>Actinomycetes</taxon>
        <taxon>Mycobacteriales</taxon>
        <taxon>Mycobacteriaceae</taxon>
        <taxon>Mycolicibacterium</taxon>
    </lineage>
</organism>
<proteinExistence type="predicted"/>
<feature type="transmembrane region" description="Helical" evidence="2">
    <location>
        <begin position="121"/>
        <end position="141"/>
    </location>
</feature>
<keyword evidence="5" id="KW-1185">Reference proteome</keyword>
<protein>
    <recommendedName>
        <fullName evidence="3">DUF6542 domain-containing protein</fullName>
    </recommendedName>
</protein>
<keyword evidence="2" id="KW-0812">Transmembrane</keyword>
<feature type="compositionally biased region" description="Basic and acidic residues" evidence="1">
    <location>
        <begin position="240"/>
        <end position="260"/>
    </location>
</feature>
<comment type="caution">
    <text evidence="4">The sequence shown here is derived from an EMBL/GenBank/DDBJ whole genome shotgun (WGS) entry which is preliminary data.</text>
</comment>
<gene>
    <name evidence="4" type="ORF">FHU31_005684</name>
</gene>
<feature type="compositionally biased region" description="Basic and acidic residues" evidence="1">
    <location>
        <begin position="292"/>
        <end position="322"/>
    </location>
</feature>
<dbReference type="Proteomes" id="UP000547444">
    <property type="component" value="Unassembled WGS sequence"/>
</dbReference>
<feature type="transmembrane region" description="Helical" evidence="2">
    <location>
        <begin position="52"/>
        <end position="71"/>
    </location>
</feature>
<feature type="region of interest" description="Disordered" evidence="1">
    <location>
        <begin position="173"/>
        <end position="360"/>
    </location>
</feature>
<evidence type="ECO:0000313" key="4">
    <source>
        <dbReference type="EMBL" id="NIH98665.1"/>
    </source>
</evidence>
<dbReference type="InterPro" id="IPR046672">
    <property type="entry name" value="DUF6542"/>
</dbReference>
<evidence type="ECO:0000256" key="1">
    <source>
        <dbReference type="SAM" id="MobiDB-lite"/>
    </source>
</evidence>
<feature type="domain" description="DUF6542" evidence="3">
    <location>
        <begin position="23"/>
        <end position="142"/>
    </location>
</feature>
<accession>A0A7X5ZFX8</accession>
<dbReference type="Pfam" id="PF20177">
    <property type="entry name" value="DUF6542"/>
    <property type="match status" value="1"/>
</dbReference>
<keyword evidence="2" id="KW-1133">Transmembrane helix</keyword>
<reference evidence="4 5" key="1">
    <citation type="submission" date="2020-03" db="EMBL/GenBank/DDBJ databases">
        <title>Sequencing the genomes of 1000 actinobacteria strains.</title>
        <authorList>
            <person name="Klenk H.-P."/>
        </authorList>
    </citation>
    <scope>NUCLEOTIDE SEQUENCE [LARGE SCALE GENOMIC DNA]</scope>
    <source>
        <strain evidence="4 5">DSM 44556</strain>
    </source>
</reference>
<evidence type="ECO:0000259" key="3">
    <source>
        <dbReference type="Pfam" id="PF20177"/>
    </source>
</evidence>
<feature type="transmembrane region" description="Helical" evidence="2">
    <location>
        <begin position="83"/>
        <end position="101"/>
    </location>
</feature>
<keyword evidence="2" id="KW-0472">Membrane</keyword>
<evidence type="ECO:0000313" key="5">
    <source>
        <dbReference type="Proteomes" id="UP000547444"/>
    </source>
</evidence>